<reference evidence="1 2" key="1">
    <citation type="journal article" date="2020" name="Front. Microbiol.">
        <title>Phenotypic and Genetic Characterization of the Cheese Ripening Yeast Geotrichum candidum.</title>
        <authorList>
            <person name="Perkins V."/>
            <person name="Vignola S."/>
            <person name="Lessard M.H."/>
            <person name="Plante P.L."/>
            <person name="Corbeil J."/>
            <person name="Dugat-Bony E."/>
            <person name="Frenette M."/>
            <person name="Labrie S."/>
        </authorList>
    </citation>
    <scope>NUCLEOTIDE SEQUENCE [LARGE SCALE GENOMIC DNA]</scope>
    <source>
        <strain evidence="1 2">LMA-1147</strain>
    </source>
</reference>
<evidence type="ECO:0000313" key="1">
    <source>
        <dbReference type="EMBL" id="KAF5095660.1"/>
    </source>
</evidence>
<sequence>MVLKACVARNRGIDVIVNEVSNRSTPSLVAFGLKSRFIGEAAKSQEISNLKNTVGSLKRILGLKANDPNFEIEKKFVSANLTDVNGEAGVKVRFQGKQEEFTSVQLAAMYLNKLKTVTKAELKGGNVSDVAIAVPAWYSDVQRRAAADAAIIAGLNPVRIVNDVTAAAVGYGVFKNSELPEDKPKLVAFVDVGHSDFTVSIGAFKKGELKVLGTAYERNFGGRDVDYAIANHFAEIFVEKYKIDIRTNPKAFSRVLTQAEKLKKILSANSTAPFNVESVMEDIDVSSSMKRDELEIYIEDFVNSMSATVERAFTAAGVKPEDLDSVEVIGGTSRIPAIKTKLGEIFGRTLSFTLNQDEAIARGAAFICAIHSPTLRVRPFKFEDVNLHSVTYSWAPVEGEDVSELEVFPESGSFPNTKVITLFRSEDFDLEARYTNPEKLEKGVDSWVGKWTVKGVRPSENGEAVAVKIKLRHDPSGLYTVESAYTAEEVEVEEEIPQEKKEGEDEPEPQYRTVKKWVKKDTLDIVHGHSGLDDATKNKLIEKENELTAEDKLVADTEDRKNTLEEYIYDIRGKLDGEYAPFASDDEKARLMEKLEAAENWLYDDGEDATKAQYIAKYEELTSTGNLIRGRYLSKIEEEKQARQAKQEAEAHRKMAEKLAADKAAREAAQAKKDAEGDVELPDAN</sequence>
<organism evidence="1 2">
    <name type="scientific">Geotrichum galactomycetum</name>
    <dbReference type="NCBI Taxonomy" id="27317"/>
    <lineage>
        <taxon>Eukaryota</taxon>
        <taxon>Fungi</taxon>
        <taxon>Dikarya</taxon>
        <taxon>Ascomycota</taxon>
        <taxon>Saccharomycotina</taxon>
        <taxon>Dipodascomycetes</taxon>
        <taxon>Dipodascales</taxon>
        <taxon>Dipodascaceae</taxon>
        <taxon>Geotrichum</taxon>
    </lineage>
</organism>
<evidence type="ECO:0000313" key="2">
    <source>
        <dbReference type="Proteomes" id="UP000744676"/>
    </source>
</evidence>
<protein>
    <submittedName>
        <fullName evidence="1">Uncharacterized protein</fullName>
    </submittedName>
</protein>
<proteinExistence type="predicted"/>
<keyword evidence="2" id="KW-1185">Reference proteome</keyword>
<dbReference type="EMBL" id="QVQA01000116">
    <property type="protein sequence ID" value="KAF5095660.1"/>
    <property type="molecule type" value="Genomic_DNA"/>
</dbReference>
<dbReference type="Proteomes" id="UP000744676">
    <property type="component" value="Unassembled WGS sequence"/>
</dbReference>
<gene>
    <name evidence="1" type="ORF">D0Z00_003061</name>
</gene>
<comment type="caution">
    <text evidence="1">The sequence shown here is derived from an EMBL/GenBank/DDBJ whole genome shotgun (WGS) entry which is preliminary data.</text>
</comment>
<accession>A0ACB6V2L8</accession>
<name>A0ACB6V2L8_9ASCO</name>